<name>A0A8H2WEE0_9AGAM</name>
<dbReference type="Proteomes" id="UP000663846">
    <property type="component" value="Unassembled WGS sequence"/>
</dbReference>
<organism evidence="1 2">
    <name type="scientific">Rhizoctonia solani</name>
    <dbReference type="NCBI Taxonomy" id="456999"/>
    <lineage>
        <taxon>Eukaryota</taxon>
        <taxon>Fungi</taxon>
        <taxon>Dikarya</taxon>
        <taxon>Basidiomycota</taxon>
        <taxon>Agaricomycotina</taxon>
        <taxon>Agaricomycetes</taxon>
        <taxon>Cantharellales</taxon>
        <taxon>Ceratobasidiaceae</taxon>
        <taxon>Rhizoctonia</taxon>
    </lineage>
</organism>
<proteinExistence type="predicted"/>
<dbReference type="PANTHER" id="PTHR28002">
    <property type="entry name" value="MIOREX COMPLEX COMPONENT 11"/>
    <property type="match status" value="1"/>
</dbReference>
<dbReference type="Pfam" id="PF10306">
    <property type="entry name" value="FLILHELTA"/>
    <property type="match status" value="1"/>
</dbReference>
<dbReference type="AlphaFoldDB" id="A0A8H2WEE0"/>
<accession>A0A8H2WEE0</accession>
<dbReference type="InterPro" id="IPR018811">
    <property type="entry name" value="MRX11"/>
</dbReference>
<protein>
    <submittedName>
        <fullName evidence="1">Uncharacterized protein</fullName>
    </submittedName>
</protein>
<evidence type="ECO:0000313" key="1">
    <source>
        <dbReference type="EMBL" id="CAE6360997.1"/>
    </source>
</evidence>
<dbReference type="EMBL" id="CAJMWS010000096">
    <property type="protein sequence ID" value="CAE6360997.1"/>
    <property type="molecule type" value="Genomic_DNA"/>
</dbReference>
<dbReference type="PANTHER" id="PTHR28002:SF1">
    <property type="entry name" value="MIOREX COMPLEX COMPONENT 11"/>
    <property type="match status" value="1"/>
</dbReference>
<dbReference type="GO" id="GO:0005739">
    <property type="term" value="C:mitochondrion"/>
    <property type="evidence" value="ECO:0007669"/>
    <property type="project" value="TreeGrafter"/>
</dbReference>
<reference evidence="1" key="1">
    <citation type="submission" date="2021-01" db="EMBL/GenBank/DDBJ databases">
        <authorList>
            <person name="Kaushik A."/>
        </authorList>
    </citation>
    <scope>NUCLEOTIDE SEQUENCE</scope>
    <source>
        <strain evidence="1">AG1-1C</strain>
    </source>
</reference>
<sequence>MNFTRRYSTVQPPVSERNRPYVQALRRLSARTGTPLPSLILSFGILHELTAIIPLIGVFFGARALGAGDKTVELLPTEWVQEGEEWAGRVGRRYGVFGFDKKGKEKDSAVETKVAIGDVANVVLAYAVVKAILPLRIGLSLWLAPGFSRRVFDPIRFSFSSPIITFFDPPPAAFGRSLAGYSDSTRLGSVPRSVPTSTNTTIDYPRVRAGAMSSYPTLQTLPASVLLLLAQLLAPPLLKHTFRPPGYRESHRSLLAASSTCHALRRTCFPLAIRIFRNHEPKPLNRADIGESTRELEKRIEWVLGRNDLWGYIRMIDFELFARGSNSLGHNLATLISSLPNLESLAIRLPAFRVFRDSLTSDLQSAFSNRSPIGNVATLSIDTYSAWMVPWFPGAKVLVVWSRPNPGICEDDDRTSGWKMFLGSLSAQAPRVVELEIGGLSIWDVNEMFPALANLLGNIEVLRILHRSEPYGSIPGPSSFPRILPLTPLSPTTRTARLPSAIQSSIQFLWEDSQLYPEYEGQYISGYPGAVKHIVYFGLQDECGSCYVPINGDGPGWMDVGPAVVLGSEDMKDHS</sequence>
<evidence type="ECO:0000313" key="2">
    <source>
        <dbReference type="Proteomes" id="UP000663846"/>
    </source>
</evidence>
<gene>
    <name evidence="1" type="ORF">RDB_LOCUS18851</name>
</gene>
<comment type="caution">
    <text evidence="1">The sequence shown here is derived from an EMBL/GenBank/DDBJ whole genome shotgun (WGS) entry which is preliminary data.</text>
</comment>